<keyword evidence="10" id="KW-1185">Reference proteome</keyword>
<comment type="caution">
    <text evidence="7">Lacks conserved residue(s) required for the propagation of feature annotation.</text>
</comment>
<dbReference type="FunCoup" id="A0A1I2ETK9">
    <property type="interactions" value="297"/>
</dbReference>
<dbReference type="NCBIfam" id="TIGR02227">
    <property type="entry name" value="sigpep_I_bact"/>
    <property type="match status" value="1"/>
</dbReference>
<dbReference type="InterPro" id="IPR000223">
    <property type="entry name" value="Pept_S26A_signal_pept_1"/>
</dbReference>
<dbReference type="PROSITE" id="PS00760">
    <property type="entry name" value="SPASE_I_2"/>
    <property type="match status" value="1"/>
</dbReference>
<evidence type="ECO:0000313" key="10">
    <source>
        <dbReference type="Proteomes" id="UP000181976"/>
    </source>
</evidence>
<dbReference type="AlphaFoldDB" id="A0A1I2ETK9"/>
<sequence length="393" mass="46300">MLPFIKYIFLSILIIAAGWWFQIILLPLLLLLFIWILWYYRSQASRLLQKLKLVSHTLFRSLSLIFYLALGLLAGILIYRFGFEVITVPSRSMEKAIHSGDLILVNKLVPGPRRFPENPDKYFRMAGIGELKRGDIILFNFPEGDTILENRPNESYYYLKRHFNNFDRLRKIRNWGKLMPLSVKKRPRFVKRLVALPGDTLEINNGILLINNKTFDISPSIIKKFRWTGSKEDFQKKVKDDYIITHYQFRNNIVVEMTTGTFNNLPHEVKTWFSPALLEKNVPDRYTFPFNTATGWNTDFMGPIIIPANGDSIYLDLKNLDLYKRAITVYEGNNLEIIDGKIFINGSHRYYYRFKFNYYWVMGDNRPHSFDSRFWGLLPENHIIGKIPDIFVN</sequence>
<dbReference type="PANTHER" id="PTHR43390">
    <property type="entry name" value="SIGNAL PEPTIDASE I"/>
    <property type="match status" value="1"/>
</dbReference>
<feature type="active site" evidence="6">
    <location>
        <position position="92"/>
    </location>
</feature>
<evidence type="ECO:0000256" key="7">
    <source>
        <dbReference type="RuleBase" id="RU362042"/>
    </source>
</evidence>
<keyword evidence="7" id="KW-1133">Transmembrane helix</keyword>
<dbReference type="GO" id="GO:0016020">
    <property type="term" value="C:membrane"/>
    <property type="evidence" value="ECO:0007669"/>
    <property type="project" value="UniProtKB-SubCell"/>
</dbReference>
<dbReference type="PROSITE" id="PS00761">
    <property type="entry name" value="SPASE_I_3"/>
    <property type="match status" value="1"/>
</dbReference>
<keyword evidence="5 7" id="KW-0378">Hydrolase</keyword>
<dbReference type="OrthoDB" id="9802919at2"/>
<feature type="transmembrane region" description="Helical" evidence="7">
    <location>
        <begin position="61"/>
        <end position="82"/>
    </location>
</feature>
<evidence type="ECO:0000256" key="1">
    <source>
        <dbReference type="ARBA" id="ARBA00000677"/>
    </source>
</evidence>
<dbReference type="STRING" id="385682.SAMN05444380_12415"/>
<feature type="domain" description="Peptidase S26" evidence="8">
    <location>
        <begin position="357"/>
        <end position="387"/>
    </location>
</feature>
<evidence type="ECO:0000256" key="6">
    <source>
        <dbReference type="PIRSR" id="PIRSR600223-1"/>
    </source>
</evidence>
<accession>A0A1I2ETK9</accession>
<gene>
    <name evidence="9" type="ORF">SAMN05444380_12415</name>
</gene>
<comment type="catalytic activity">
    <reaction evidence="1 7">
        <text>Cleavage of hydrophobic, N-terminal signal or leader sequences from secreted and periplasmic proteins.</text>
        <dbReference type="EC" id="3.4.21.89"/>
    </reaction>
</comment>
<dbReference type="InterPro" id="IPR019758">
    <property type="entry name" value="Pept_S26A_signal_pept_1_CS"/>
</dbReference>
<dbReference type="CDD" id="cd06530">
    <property type="entry name" value="S26_SPase_I"/>
    <property type="match status" value="2"/>
</dbReference>
<dbReference type="Proteomes" id="UP000181976">
    <property type="component" value="Unassembled WGS sequence"/>
</dbReference>
<proteinExistence type="inferred from homology"/>
<comment type="similarity">
    <text evidence="2 7">Belongs to the peptidase S26 family.</text>
</comment>
<organism evidence="9 10">
    <name type="scientific">Thermophagus xiamenensis</name>
    <dbReference type="NCBI Taxonomy" id="385682"/>
    <lineage>
        <taxon>Bacteria</taxon>
        <taxon>Pseudomonadati</taxon>
        <taxon>Bacteroidota</taxon>
        <taxon>Bacteroidia</taxon>
        <taxon>Marinilabiliales</taxon>
        <taxon>Marinilabiliaceae</taxon>
        <taxon>Thermophagus</taxon>
    </lineage>
</organism>
<dbReference type="InterPro" id="IPR019533">
    <property type="entry name" value="Peptidase_S26"/>
</dbReference>
<dbReference type="PRINTS" id="PR00727">
    <property type="entry name" value="LEADERPTASE"/>
</dbReference>
<feature type="domain" description="Peptidase S26" evidence="8">
    <location>
        <begin position="66"/>
        <end position="223"/>
    </location>
</feature>
<dbReference type="InterPro" id="IPR019757">
    <property type="entry name" value="Pept_S26A_signal_pept_1_Lys-AS"/>
</dbReference>
<comment type="subcellular location">
    <subcellularLocation>
        <location evidence="7">Membrane</location>
        <topology evidence="7">Single-pass type II membrane protein</topology>
    </subcellularLocation>
</comment>
<dbReference type="eggNOG" id="COG0681">
    <property type="taxonomic scope" value="Bacteria"/>
</dbReference>
<keyword evidence="7" id="KW-0812">Transmembrane</keyword>
<feature type="active site" evidence="6">
    <location>
        <position position="191"/>
    </location>
</feature>
<dbReference type="EMBL" id="FONA01000024">
    <property type="protein sequence ID" value="SFE95560.1"/>
    <property type="molecule type" value="Genomic_DNA"/>
</dbReference>
<reference evidence="9 10" key="1">
    <citation type="submission" date="2016-10" db="EMBL/GenBank/DDBJ databases">
        <authorList>
            <person name="de Groot N.N."/>
        </authorList>
    </citation>
    <scope>NUCLEOTIDE SEQUENCE [LARGE SCALE GENOMIC DNA]</scope>
    <source>
        <strain evidence="9 10">DSM 19012</strain>
    </source>
</reference>
<dbReference type="GO" id="GO:0004252">
    <property type="term" value="F:serine-type endopeptidase activity"/>
    <property type="evidence" value="ECO:0007669"/>
    <property type="project" value="InterPro"/>
</dbReference>
<dbReference type="EC" id="3.4.21.89" evidence="3 7"/>
<evidence type="ECO:0000256" key="4">
    <source>
        <dbReference type="ARBA" id="ARBA00019232"/>
    </source>
</evidence>
<feature type="transmembrane region" description="Helical" evidence="7">
    <location>
        <begin position="12"/>
        <end position="40"/>
    </location>
</feature>
<dbReference type="RefSeq" id="WP_010527457.1">
    <property type="nucleotide sequence ID" value="NZ_AFSL01000046.1"/>
</dbReference>
<name>A0A1I2ETK9_9BACT</name>
<evidence type="ECO:0000313" key="9">
    <source>
        <dbReference type="EMBL" id="SFE95560.1"/>
    </source>
</evidence>
<keyword evidence="7" id="KW-0472">Membrane</keyword>
<evidence type="ECO:0000256" key="3">
    <source>
        <dbReference type="ARBA" id="ARBA00013208"/>
    </source>
</evidence>
<dbReference type="SUPFAM" id="SSF51306">
    <property type="entry name" value="LexA/Signal peptidase"/>
    <property type="match status" value="1"/>
</dbReference>
<dbReference type="GO" id="GO:0006465">
    <property type="term" value="P:signal peptide processing"/>
    <property type="evidence" value="ECO:0007669"/>
    <property type="project" value="InterPro"/>
</dbReference>
<dbReference type="Gene3D" id="2.10.109.10">
    <property type="entry name" value="Umud Fragment, subunit A"/>
    <property type="match status" value="2"/>
</dbReference>
<evidence type="ECO:0000256" key="2">
    <source>
        <dbReference type="ARBA" id="ARBA00009370"/>
    </source>
</evidence>
<dbReference type="Pfam" id="PF10502">
    <property type="entry name" value="Peptidase_S26"/>
    <property type="match status" value="2"/>
</dbReference>
<dbReference type="InterPro" id="IPR036286">
    <property type="entry name" value="LexA/Signal_pep-like_sf"/>
</dbReference>
<dbReference type="GO" id="GO:0009003">
    <property type="term" value="F:signal peptidase activity"/>
    <property type="evidence" value="ECO:0007669"/>
    <property type="project" value="UniProtKB-EC"/>
</dbReference>
<dbReference type="PANTHER" id="PTHR43390:SF1">
    <property type="entry name" value="CHLOROPLAST PROCESSING PEPTIDASE"/>
    <property type="match status" value="1"/>
</dbReference>
<protein>
    <recommendedName>
        <fullName evidence="4 7">Signal peptidase I</fullName>
        <ecNumber evidence="3 7">3.4.21.89</ecNumber>
    </recommendedName>
</protein>
<dbReference type="InParanoid" id="A0A1I2ETK9"/>
<evidence type="ECO:0000259" key="8">
    <source>
        <dbReference type="Pfam" id="PF10502"/>
    </source>
</evidence>
<evidence type="ECO:0000256" key="5">
    <source>
        <dbReference type="ARBA" id="ARBA00022801"/>
    </source>
</evidence>
<keyword evidence="7" id="KW-0645">Protease</keyword>